<keyword evidence="3" id="KW-1185">Reference proteome</keyword>
<dbReference type="Pfam" id="PF08646">
    <property type="entry name" value="Rep_fac-A_C"/>
    <property type="match status" value="1"/>
</dbReference>
<dbReference type="InterPro" id="IPR013955">
    <property type="entry name" value="Rep_factor-A_C"/>
</dbReference>
<name>A0AAV1CGH0_OLDCO</name>
<dbReference type="InterPro" id="IPR012340">
    <property type="entry name" value="NA-bd_OB-fold"/>
</dbReference>
<feature type="domain" description="Replication factor A C-terminal" evidence="1">
    <location>
        <begin position="189"/>
        <end position="307"/>
    </location>
</feature>
<dbReference type="SUPFAM" id="SSF50249">
    <property type="entry name" value="Nucleic acid-binding proteins"/>
    <property type="match status" value="2"/>
</dbReference>
<organism evidence="2 3">
    <name type="scientific">Oldenlandia corymbosa var. corymbosa</name>
    <dbReference type="NCBI Taxonomy" id="529605"/>
    <lineage>
        <taxon>Eukaryota</taxon>
        <taxon>Viridiplantae</taxon>
        <taxon>Streptophyta</taxon>
        <taxon>Embryophyta</taxon>
        <taxon>Tracheophyta</taxon>
        <taxon>Spermatophyta</taxon>
        <taxon>Magnoliopsida</taxon>
        <taxon>eudicotyledons</taxon>
        <taxon>Gunneridae</taxon>
        <taxon>Pentapetalae</taxon>
        <taxon>asterids</taxon>
        <taxon>lamiids</taxon>
        <taxon>Gentianales</taxon>
        <taxon>Rubiaceae</taxon>
        <taxon>Rubioideae</taxon>
        <taxon>Spermacoceae</taxon>
        <taxon>Hedyotis-Oldenlandia complex</taxon>
        <taxon>Oldenlandia</taxon>
    </lineage>
</organism>
<proteinExistence type="predicted"/>
<evidence type="ECO:0000259" key="1">
    <source>
        <dbReference type="Pfam" id="PF08646"/>
    </source>
</evidence>
<dbReference type="Gene3D" id="2.40.50.140">
    <property type="entry name" value="Nucleic acid-binding proteins"/>
    <property type="match status" value="2"/>
</dbReference>
<dbReference type="PANTHER" id="PTHR47165:SF4">
    <property type="entry name" value="OS03G0429900 PROTEIN"/>
    <property type="match status" value="1"/>
</dbReference>
<accession>A0AAV1CGH0</accession>
<dbReference type="Proteomes" id="UP001161247">
    <property type="component" value="Chromosome 2"/>
</dbReference>
<protein>
    <submittedName>
        <fullName evidence="2">OLC1v1029721C1</fullName>
    </submittedName>
</protein>
<evidence type="ECO:0000313" key="3">
    <source>
        <dbReference type="Proteomes" id="UP001161247"/>
    </source>
</evidence>
<evidence type="ECO:0000313" key="2">
    <source>
        <dbReference type="EMBL" id="CAI9094065.1"/>
    </source>
</evidence>
<reference evidence="2" key="1">
    <citation type="submission" date="2023-03" db="EMBL/GenBank/DDBJ databases">
        <authorList>
            <person name="Julca I."/>
        </authorList>
    </citation>
    <scope>NUCLEOTIDE SEQUENCE</scope>
</reference>
<sequence length="340" mass="38282">MIAITNVQKEKRWGTYRIPLSSFPAYQNASTFEALVIQVLPPKTQGKNNTTSRDIVVINQEKCPMIITLWNDFHLDEGQTIAQMVNTTPTLLCFKLRASTFNVLSLTTRPSSALIINAPTKTRDALRDWYQTNKEEIIGMIEGQAYKNTDILLPRPLEQTISTINQALRLFNKKFYTAWVKVKTTLAPSQSAFWFATCNNCQKSINGDVGPNIKCISCNQNVKLEARTRILLELTDSTGTITASVLATEAEKLIGVNAEALRTTEDQDVDLSTTIQNALKQHTIVAFLRKYDSTFQGRASEKYSIVKSYLIQDLLMNETPQRKAVPFEEITSEGHTEMTM</sequence>
<dbReference type="EMBL" id="OX459119">
    <property type="protein sequence ID" value="CAI9094065.1"/>
    <property type="molecule type" value="Genomic_DNA"/>
</dbReference>
<dbReference type="AlphaFoldDB" id="A0AAV1CGH0"/>
<dbReference type="PANTHER" id="PTHR47165">
    <property type="entry name" value="OS03G0429900 PROTEIN"/>
    <property type="match status" value="1"/>
</dbReference>
<gene>
    <name evidence="2" type="ORF">OLC1_LOCUS5327</name>
</gene>